<dbReference type="OrthoDB" id="9810775at2"/>
<gene>
    <name evidence="6" type="primary">moaA_2</name>
    <name evidence="6" type="ORF">ERS852502_01630</name>
</gene>
<keyword evidence="4" id="KW-0411">Iron-sulfur</keyword>
<dbReference type="EMBL" id="CZBX01000007">
    <property type="protein sequence ID" value="CUQ87768.1"/>
    <property type="molecule type" value="Genomic_DNA"/>
</dbReference>
<dbReference type="PROSITE" id="PS51918">
    <property type="entry name" value="RADICAL_SAM"/>
    <property type="match status" value="1"/>
</dbReference>
<feature type="domain" description="Radical SAM core" evidence="5">
    <location>
        <begin position="18"/>
        <end position="238"/>
    </location>
</feature>
<evidence type="ECO:0000313" key="6">
    <source>
        <dbReference type="EMBL" id="CUQ87768.1"/>
    </source>
</evidence>
<dbReference type="Proteomes" id="UP000078383">
    <property type="component" value="Unassembled WGS sequence"/>
</dbReference>
<keyword evidence="1" id="KW-0949">S-adenosyl-L-methionine</keyword>
<dbReference type="RefSeq" id="WP_055172407.1">
    <property type="nucleotide sequence ID" value="NZ_CZBX01000007.1"/>
</dbReference>
<keyword evidence="3" id="KW-0408">Iron</keyword>
<dbReference type="InterPro" id="IPR007197">
    <property type="entry name" value="rSAM"/>
</dbReference>
<dbReference type="Pfam" id="PF04055">
    <property type="entry name" value="Radical_SAM"/>
    <property type="match status" value="1"/>
</dbReference>
<evidence type="ECO:0000256" key="3">
    <source>
        <dbReference type="ARBA" id="ARBA00023004"/>
    </source>
</evidence>
<dbReference type="InterPro" id="IPR050377">
    <property type="entry name" value="Radical_SAM_PqqE_MftC-like"/>
</dbReference>
<dbReference type="AlphaFoldDB" id="A0A174ZTL4"/>
<dbReference type="GO" id="GO:0003824">
    <property type="term" value="F:catalytic activity"/>
    <property type="evidence" value="ECO:0007669"/>
    <property type="project" value="InterPro"/>
</dbReference>
<dbReference type="PANTHER" id="PTHR11228:SF35">
    <property type="entry name" value="MOLYBDENUM COFACTOR BIOSYNTHESIS PROTEIN A-RELATED"/>
    <property type="match status" value="1"/>
</dbReference>
<dbReference type="InterPro" id="IPR006638">
    <property type="entry name" value="Elp3/MiaA/NifB-like_rSAM"/>
</dbReference>
<dbReference type="GO" id="GO:0046872">
    <property type="term" value="F:metal ion binding"/>
    <property type="evidence" value="ECO:0007669"/>
    <property type="project" value="UniProtKB-KW"/>
</dbReference>
<dbReference type="InterPro" id="IPR058240">
    <property type="entry name" value="rSAM_sf"/>
</dbReference>
<evidence type="ECO:0000259" key="5">
    <source>
        <dbReference type="PROSITE" id="PS51918"/>
    </source>
</evidence>
<accession>A0A174ZTL4</accession>
<dbReference type="PANTHER" id="PTHR11228">
    <property type="entry name" value="RADICAL SAM DOMAIN PROTEIN"/>
    <property type="match status" value="1"/>
</dbReference>
<organism evidence="6 7">
    <name type="scientific">[Ruminococcus] torques</name>
    <dbReference type="NCBI Taxonomy" id="33039"/>
    <lineage>
        <taxon>Bacteria</taxon>
        <taxon>Bacillati</taxon>
        <taxon>Bacillota</taxon>
        <taxon>Clostridia</taxon>
        <taxon>Lachnospirales</taxon>
        <taxon>Lachnospiraceae</taxon>
        <taxon>Mediterraneibacter</taxon>
    </lineage>
</organism>
<dbReference type="SFLD" id="SFLDG01386">
    <property type="entry name" value="main_SPASM_domain-containing"/>
    <property type="match status" value="1"/>
</dbReference>
<keyword evidence="2" id="KW-0479">Metal-binding</keyword>
<evidence type="ECO:0000256" key="4">
    <source>
        <dbReference type="ARBA" id="ARBA00023014"/>
    </source>
</evidence>
<protein>
    <submittedName>
        <fullName evidence="6">Molybdenum cofactor biosynthesis protein A</fullName>
    </submittedName>
</protein>
<dbReference type="GO" id="GO:0051536">
    <property type="term" value="F:iron-sulfur cluster binding"/>
    <property type="evidence" value="ECO:0007669"/>
    <property type="project" value="UniProtKB-KW"/>
</dbReference>
<proteinExistence type="predicted"/>
<name>A0A174ZTL4_9FIRM</name>
<dbReference type="SFLD" id="SFLDG01067">
    <property type="entry name" value="SPASM/twitch_domain_containing"/>
    <property type="match status" value="1"/>
</dbReference>
<evidence type="ECO:0000313" key="7">
    <source>
        <dbReference type="Proteomes" id="UP000078383"/>
    </source>
</evidence>
<reference evidence="6 7" key="1">
    <citation type="submission" date="2015-09" db="EMBL/GenBank/DDBJ databases">
        <authorList>
            <consortium name="Pathogen Informatics"/>
        </authorList>
    </citation>
    <scope>NUCLEOTIDE SEQUENCE [LARGE SCALE GENOMIC DNA]</scope>
    <source>
        <strain evidence="6 7">2789STDY5834889</strain>
    </source>
</reference>
<dbReference type="CDD" id="cd01335">
    <property type="entry name" value="Radical_SAM"/>
    <property type="match status" value="1"/>
</dbReference>
<sequence length="340" mass="38664">MNKTKTIGKIDKKTIQTEYGKLSGPLNIMWDMTNKCNLCCMHCYNKSGKDAHYKDLDDEDMMKIAHHIAEAGIPIVCFCGGEPLLRYPLLLKAAKVLSSRGIVVNMVTNGLLLTTEKVKMLRESGVNGIQISLDSYSPAIHDKFRGKDGAYDKALEAIKIILNSGIVPEVTFIPTKQTYQGIGKVIDILIEMGIKSLNSMPFIPIGRGYDNKEQLKMSVAEKWEFEWLVRKKLYEYPDFSFNNGDPLEHIYLFSQNPDAKTITYEIRCNGDIVVSPYLPFLYGNAVSNTLNQLWEDGLKDVWKIPEVNNAAKRIVSLDDIEQQKNRPWNNQDIQLYSERK</sequence>
<evidence type="ECO:0000256" key="1">
    <source>
        <dbReference type="ARBA" id="ARBA00022691"/>
    </source>
</evidence>
<dbReference type="SMART" id="SM00729">
    <property type="entry name" value="Elp3"/>
    <property type="match status" value="1"/>
</dbReference>
<dbReference type="InterPro" id="IPR013785">
    <property type="entry name" value="Aldolase_TIM"/>
</dbReference>
<dbReference type="SFLD" id="SFLDS00029">
    <property type="entry name" value="Radical_SAM"/>
    <property type="match status" value="1"/>
</dbReference>
<dbReference type="SUPFAM" id="SSF102114">
    <property type="entry name" value="Radical SAM enzymes"/>
    <property type="match status" value="1"/>
</dbReference>
<dbReference type="Gene3D" id="3.20.20.70">
    <property type="entry name" value="Aldolase class I"/>
    <property type="match status" value="1"/>
</dbReference>
<evidence type="ECO:0000256" key="2">
    <source>
        <dbReference type="ARBA" id="ARBA00022723"/>
    </source>
</evidence>